<dbReference type="Gene3D" id="1.20.1420.30">
    <property type="entry name" value="NCX, central ion-binding region"/>
    <property type="match status" value="1"/>
</dbReference>
<feature type="region of interest" description="Disordered" evidence="7">
    <location>
        <begin position="519"/>
        <end position="540"/>
    </location>
</feature>
<evidence type="ECO:0000256" key="3">
    <source>
        <dbReference type="ARBA" id="ARBA00022448"/>
    </source>
</evidence>
<dbReference type="GO" id="GO:0008324">
    <property type="term" value="F:monoatomic cation transmembrane transporter activity"/>
    <property type="evidence" value="ECO:0007669"/>
    <property type="project" value="TreeGrafter"/>
</dbReference>
<sequence>MRLGRVGDVDFGAAPVLWPVLCHILVCTAWLAVLAPAVSAADAPEFYVPHNHNGPRSSSARQRNAALYYPFAAPESRFQAHSSHLNSQGSGNQNALRLRAATQADGSNHPPHHLRNQVYTTATLAPLTRSQSDTEPTPEHSNPHLRTGDPPDTVAADDNDTVDESLGLDNAINTLTCRTPELHPDPCQFVKDNCQSDGLIDYLPLYYCRWPGQPGVFYVVAVILLVIYFYVLYHISDMYLTGALQQLSNYLNMSNEVAGLTLLSFGNSAPDFFTALAGVSSDGIELVLGSTLSGGIFVITFVLGAVIIAADTYYRQNIAPRQSNSTSPKSQSSQLTREANPHTPWIYSLFSRRAFHRVKRRLRVLTRPLRQGTEIERRQIQRSHLFRTTSAYSPTMPDFAQLSHASNPHALDDKQPSLYGQHLAVKSNNALDEAGLPLPSVATTEPFHGYPVPPFHWLRNTLVYGAAVIVLTYSLANNRFNIYETVILFGGYILFLASYFVHYLVKLYWRARTKRKKAAASATMAKPEHPLTPNSDPESMIPHYPKDHYQRQPPPLSPKPATLASAHTPSIVPTVMTDQQLAYSRSYLENQIMPTVNFSTSWRYLVEDYATAVSDLWPQ</sequence>
<feature type="compositionally biased region" description="Low complexity" evidence="7">
    <location>
        <begin position="322"/>
        <end position="334"/>
    </location>
</feature>
<evidence type="ECO:0000256" key="1">
    <source>
        <dbReference type="ARBA" id="ARBA00004141"/>
    </source>
</evidence>
<evidence type="ECO:0000256" key="4">
    <source>
        <dbReference type="ARBA" id="ARBA00022692"/>
    </source>
</evidence>
<keyword evidence="11" id="KW-1185">Reference proteome</keyword>
<dbReference type="PANTHER" id="PTHR12266">
    <property type="entry name" value="NA+/CA2+ K+ INDEPENDENT EXCHANGER"/>
    <property type="match status" value="1"/>
</dbReference>
<proteinExistence type="inferred from homology"/>
<evidence type="ECO:0000256" key="2">
    <source>
        <dbReference type="ARBA" id="ARBA00008170"/>
    </source>
</evidence>
<dbReference type="InterPro" id="IPR044880">
    <property type="entry name" value="NCX_ion-bd_dom_sf"/>
</dbReference>
<feature type="region of interest" description="Disordered" evidence="7">
    <location>
        <begin position="128"/>
        <end position="163"/>
    </location>
</feature>
<name>A0A9W8E9A2_9FUNG</name>
<evidence type="ECO:0000313" key="11">
    <source>
        <dbReference type="Proteomes" id="UP001151582"/>
    </source>
</evidence>
<feature type="compositionally biased region" description="Basic and acidic residues" evidence="7">
    <location>
        <begin position="137"/>
        <end position="149"/>
    </location>
</feature>
<dbReference type="AlphaFoldDB" id="A0A9W8E9A2"/>
<dbReference type="PANTHER" id="PTHR12266:SF0">
    <property type="entry name" value="MITOCHONDRIAL SODIUM_CALCIUM EXCHANGER PROTEIN"/>
    <property type="match status" value="1"/>
</dbReference>
<feature type="non-terminal residue" evidence="10">
    <location>
        <position position="619"/>
    </location>
</feature>
<feature type="transmembrane region" description="Helical" evidence="8">
    <location>
        <begin position="292"/>
        <end position="314"/>
    </location>
</feature>
<dbReference type="OrthoDB" id="407410at2759"/>
<dbReference type="InterPro" id="IPR004837">
    <property type="entry name" value="NaCa_Exmemb"/>
</dbReference>
<comment type="similarity">
    <text evidence="2">Belongs to the Ca(2+):cation antiporter (CaCA) (TC 2.A.19) family.</text>
</comment>
<keyword evidence="5 8" id="KW-1133">Transmembrane helix</keyword>
<evidence type="ECO:0000256" key="5">
    <source>
        <dbReference type="ARBA" id="ARBA00022989"/>
    </source>
</evidence>
<evidence type="ECO:0000313" key="10">
    <source>
        <dbReference type="EMBL" id="KAJ1980467.1"/>
    </source>
</evidence>
<gene>
    <name evidence="10" type="primary">SLC8B1_1</name>
    <name evidence="10" type="ORF">H4R34_002448</name>
</gene>
<protein>
    <submittedName>
        <fullName evidence="10">Mitochondrial sodium/calcium exchanger protein</fullName>
    </submittedName>
</protein>
<feature type="transmembrane region" description="Helical" evidence="8">
    <location>
        <begin position="457"/>
        <end position="476"/>
    </location>
</feature>
<feature type="transmembrane region" description="Helical" evidence="8">
    <location>
        <begin position="215"/>
        <end position="235"/>
    </location>
</feature>
<keyword evidence="6 8" id="KW-0472">Membrane</keyword>
<feature type="region of interest" description="Disordered" evidence="7">
    <location>
        <begin position="320"/>
        <end position="339"/>
    </location>
</feature>
<reference evidence="10" key="1">
    <citation type="submission" date="2022-07" db="EMBL/GenBank/DDBJ databases">
        <title>Phylogenomic reconstructions and comparative analyses of Kickxellomycotina fungi.</title>
        <authorList>
            <person name="Reynolds N.K."/>
            <person name="Stajich J.E."/>
            <person name="Barry K."/>
            <person name="Grigoriev I.V."/>
            <person name="Crous P."/>
            <person name="Smith M.E."/>
        </authorList>
    </citation>
    <scope>NUCLEOTIDE SEQUENCE</scope>
    <source>
        <strain evidence="10">RSA 567</strain>
    </source>
</reference>
<keyword evidence="4 8" id="KW-0812">Transmembrane</keyword>
<accession>A0A9W8E9A2</accession>
<organism evidence="10 11">
    <name type="scientific">Dimargaris verticillata</name>
    <dbReference type="NCBI Taxonomy" id="2761393"/>
    <lineage>
        <taxon>Eukaryota</taxon>
        <taxon>Fungi</taxon>
        <taxon>Fungi incertae sedis</taxon>
        <taxon>Zoopagomycota</taxon>
        <taxon>Kickxellomycotina</taxon>
        <taxon>Dimargaritomycetes</taxon>
        <taxon>Dimargaritales</taxon>
        <taxon>Dimargaritaceae</taxon>
        <taxon>Dimargaris</taxon>
    </lineage>
</organism>
<feature type="domain" description="Sodium/calcium exchanger membrane region" evidence="9">
    <location>
        <begin position="223"/>
        <end position="318"/>
    </location>
</feature>
<keyword evidence="3" id="KW-0813">Transport</keyword>
<comment type="caution">
    <text evidence="10">The sequence shown here is derived from an EMBL/GenBank/DDBJ whole genome shotgun (WGS) entry which is preliminary data.</text>
</comment>
<dbReference type="Pfam" id="PF01699">
    <property type="entry name" value="Na_Ca_ex"/>
    <property type="match status" value="1"/>
</dbReference>
<evidence type="ECO:0000256" key="6">
    <source>
        <dbReference type="ARBA" id="ARBA00023136"/>
    </source>
</evidence>
<dbReference type="EMBL" id="JANBQB010000167">
    <property type="protein sequence ID" value="KAJ1980467.1"/>
    <property type="molecule type" value="Genomic_DNA"/>
</dbReference>
<dbReference type="InterPro" id="IPR051359">
    <property type="entry name" value="CaCA_antiporter"/>
</dbReference>
<evidence type="ECO:0000259" key="9">
    <source>
        <dbReference type="Pfam" id="PF01699"/>
    </source>
</evidence>
<evidence type="ECO:0000256" key="7">
    <source>
        <dbReference type="SAM" id="MobiDB-lite"/>
    </source>
</evidence>
<comment type="subcellular location">
    <subcellularLocation>
        <location evidence="1">Membrane</location>
        <topology evidence="1">Multi-pass membrane protein</topology>
    </subcellularLocation>
</comment>
<dbReference type="Proteomes" id="UP001151582">
    <property type="component" value="Unassembled WGS sequence"/>
</dbReference>
<dbReference type="GO" id="GO:0016020">
    <property type="term" value="C:membrane"/>
    <property type="evidence" value="ECO:0007669"/>
    <property type="project" value="UniProtKB-SubCell"/>
</dbReference>
<feature type="transmembrane region" description="Helical" evidence="8">
    <location>
        <begin position="482"/>
        <end position="505"/>
    </location>
</feature>
<evidence type="ECO:0000256" key="8">
    <source>
        <dbReference type="SAM" id="Phobius"/>
    </source>
</evidence>
<feature type="transmembrane region" description="Helical" evidence="8">
    <location>
        <begin position="16"/>
        <end position="38"/>
    </location>
</feature>